<name>A0ABU3B4A5_9GAMM</name>
<comment type="caution">
    <text evidence="3">The sequence shown here is derived from an EMBL/GenBank/DDBJ whole genome shotgun (WGS) entry which is preliminary data.</text>
</comment>
<evidence type="ECO:0000259" key="2">
    <source>
        <dbReference type="PROSITE" id="PS50936"/>
    </source>
</evidence>
<keyword evidence="1" id="KW-0862">Zinc</keyword>
<dbReference type="NCBIfam" id="TIGR00157">
    <property type="entry name" value="ribosome small subunit-dependent GTPase A"/>
    <property type="match status" value="1"/>
</dbReference>
<keyword evidence="1" id="KW-0699">rRNA-binding</keyword>
<keyword evidence="1" id="KW-0547">Nucleotide-binding</keyword>
<dbReference type="InterPro" id="IPR004881">
    <property type="entry name" value="Ribosome_biogen_GTPase_RsgA"/>
</dbReference>
<comment type="subunit">
    <text evidence="1">Monomer. Associates with 30S ribosomal subunit, binds 16S rRNA.</text>
</comment>
<dbReference type="Gene3D" id="3.40.50.300">
    <property type="entry name" value="P-loop containing nucleotide triphosphate hydrolases"/>
    <property type="match status" value="1"/>
</dbReference>
<evidence type="ECO:0000256" key="1">
    <source>
        <dbReference type="HAMAP-Rule" id="MF_01820"/>
    </source>
</evidence>
<dbReference type="InterPro" id="IPR027417">
    <property type="entry name" value="P-loop_NTPase"/>
</dbReference>
<reference evidence="3 4" key="1">
    <citation type="submission" date="2023-09" db="EMBL/GenBank/DDBJ databases">
        <authorList>
            <person name="Rey-Velasco X."/>
        </authorList>
    </citation>
    <scope>NUCLEOTIDE SEQUENCE [LARGE SCALE GENOMIC DNA]</scope>
    <source>
        <strain evidence="3 4">P385</strain>
    </source>
</reference>
<feature type="binding site" evidence="1">
    <location>
        <position position="239"/>
    </location>
    <ligand>
        <name>Zn(2+)</name>
        <dbReference type="ChEBI" id="CHEBI:29105"/>
    </ligand>
</feature>
<dbReference type="HAMAP" id="MF_01820">
    <property type="entry name" value="GTPase_RsgA"/>
    <property type="match status" value="1"/>
</dbReference>
<feature type="binding site" evidence="1">
    <location>
        <begin position="157"/>
        <end position="165"/>
    </location>
    <ligand>
        <name>GTP</name>
        <dbReference type="ChEBI" id="CHEBI:37565"/>
    </ligand>
</feature>
<accession>A0ABU3B4A5</accession>
<dbReference type="PANTHER" id="PTHR32120:SF11">
    <property type="entry name" value="SMALL RIBOSOMAL SUBUNIT BIOGENESIS GTPASE RSGA 1, MITOCHONDRIAL-RELATED"/>
    <property type="match status" value="1"/>
</dbReference>
<keyword evidence="1" id="KW-0690">Ribosome biogenesis</keyword>
<dbReference type="Pfam" id="PF03193">
    <property type="entry name" value="RsgA_GTPase"/>
    <property type="match status" value="1"/>
</dbReference>
<keyword evidence="1" id="KW-0963">Cytoplasm</keyword>
<feature type="domain" description="EngC GTPase" evidence="2">
    <location>
        <begin position="68"/>
        <end position="213"/>
    </location>
</feature>
<comment type="subcellular location">
    <subcellularLocation>
        <location evidence="1">Cytoplasm</location>
    </subcellularLocation>
</comment>
<dbReference type="EC" id="3.6.1.-" evidence="1"/>
<dbReference type="CDD" id="cd01854">
    <property type="entry name" value="YjeQ_EngC"/>
    <property type="match status" value="1"/>
</dbReference>
<keyword evidence="4" id="KW-1185">Reference proteome</keyword>
<sequence>MHGRRAVVRLADGPSIDALIGSRALTPVAGDRVDIEVQSDPPGLCHIHPRQGCLWRHDTRRHKRLLASHVDRMLVVAAPKPGISAEQLDRYLAIASIDRMPASIVRHKADLPDSALDARLDEFRALGYPVLTTSAQTDAGLTELVAHIGHGTAVFVGLSGAGKSSLTGRLIPAARPRTGTLSTGSGEGRHTTTTTRLYPLPAGGAVLDSPGVRDIRLWPMAASELIHGFPELAQAAEQCRFRDCAHDGEPRCAVAQGVAAGTISKRRLASFRHLARYLASA</sequence>
<organism evidence="3 4">
    <name type="scientific">Spectribacter acetivorans</name>
    <dbReference type="NCBI Taxonomy" id="3075603"/>
    <lineage>
        <taxon>Bacteria</taxon>
        <taxon>Pseudomonadati</taxon>
        <taxon>Pseudomonadota</taxon>
        <taxon>Gammaproteobacteria</taxon>
        <taxon>Salinisphaerales</taxon>
        <taxon>Salinisphaeraceae</taxon>
        <taxon>Spectribacter</taxon>
    </lineage>
</organism>
<feature type="binding site" evidence="1">
    <location>
        <position position="244"/>
    </location>
    <ligand>
        <name>Zn(2+)</name>
        <dbReference type="ChEBI" id="CHEBI:29105"/>
    </ligand>
</feature>
<evidence type="ECO:0000313" key="4">
    <source>
        <dbReference type="Proteomes" id="UP001259982"/>
    </source>
</evidence>
<dbReference type="Gene3D" id="1.10.40.50">
    <property type="entry name" value="Probable gtpase engc, domain 3"/>
    <property type="match status" value="1"/>
</dbReference>
<evidence type="ECO:0000313" key="3">
    <source>
        <dbReference type="EMBL" id="MDT0617289.1"/>
    </source>
</evidence>
<gene>
    <name evidence="1 3" type="primary">rsgA</name>
    <name evidence="3" type="ORF">RM531_02255</name>
</gene>
<feature type="binding site" evidence="1">
    <location>
        <position position="246"/>
    </location>
    <ligand>
        <name>Zn(2+)</name>
        <dbReference type="ChEBI" id="CHEBI:29105"/>
    </ligand>
</feature>
<dbReference type="EMBL" id="JAVRHY010000002">
    <property type="protein sequence ID" value="MDT0617289.1"/>
    <property type="molecule type" value="Genomic_DNA"/>
</dbReference>
<proteinExistence type="inferred from homology"/>
<dbReference type="PANTHER" id="PTHR32120">
    <property type="entry name" value="SMALL RIBOSOMAL SUBUNIT BIOGENESIS GTPASE RSGA"/>
    <property type="match status" value="1"/>
</dbReference>
<comment type="function">
    <text evidence="1">One of several proteins that assist in the late maturation steps of the functional core of the 30S ribosomal subunit. Helps release RbfA from mature subunits. May play a role in the assembly of ribosomal proteins into the subunit. Circularly permuted GTPase that catalyzes slow GTP hydrolysis, GTPase activity is stimulated by the 30S ribosomal subunit.</text>
</comment>
<dbReference type="InterPro" id="IPR010914">
    <property type="entry name" value="RsgA_GTPase_dom"/>
</dbReference>
<comment type="caution">
    <text evidence="1">Lacks conserved residue(s) required for the propagation of feature annotation.</text>
</comment>
<keyword evidence="1" id="KW-0378">Hydrolase</keyword>
<keyword evidence="1" id="KW-0342">GTP-binding</keyword>
<protein>
    <recommendedName>
        <fullName evidence="1">Small ribosomal subunit biogenesis GTPase RsgA</fullName>
        <ecNumber evidence="1">3.6.1.-</ecNumber>
    </recommendedName>
</protein>
<dbReference type="PROSITE" id="PS50936">
    <property type="entry name" value="ENGC_GTPASE"/>
    <property type="match status" value="1"/>
</dbReference>
<comment type="similarity">
    <text evidence="1">Belongs to the TRAFAC class YlqF/YawG GTPase family. RsgA subfamily.</text>
</comment>
<dbReference type="RefSeq" id="WP_311656977.1">
    <property type="nucleotide sequence ID" value="NZ_JAVRHY010000002.1"/>
</dbReference>
<feature type="binding site" evidence="1">
    <location>
        <position position="252"/>
    </location>
    <ligand>
        <name>Zn(2+)</name>
        <dbReference type="ChEBI" id="CHEBI:29105"/>
    </ligand>
</feature>
<comment type="cofactor">
    <cofactor evidence="1">
        <name>Zn(2+)</name>
        <dbReference type="ChEBI" id="CHEBI:29105"/>
    </cofactor>
    <text evidence="1">Binds 1 zinc ion per subunit.</text>
</comment>
<dbReference type="SUPFAM" id="SSF52540">
    <property type="entry name" value="P-loop containing nucleoside triphosphate hydrolases"/>
    <property type="match status" value="1"/>
</dbReference>
<keyword evidence="1" id="KW-0479">Metal-binding</keyword>
<keyword evidence="1" id="KW-0694">RNA-binding</keyword>
<dbReference type="Proteomes" id="UP001259982">
    <property type="component" value="Unassembled WGS sequence"/>
</dbReference>